<keyword evidence="6" id="KW-0503">Monooxygenase</keyword>
<evidence type="ECO:0000313" key="7">
    <source>
        <dbReference type="EMBL" id="KAA0023183.1"/>
    </source>
</evidence>
<dbReference type="OrthoDB" id="502624at2"/>
<proteinExistence type="inferred from homology"/>
<organism evidence="7 8">
    <name type="scientific">Antrihabitans cavernicola</name>
    <dbReference type="NCBI Taxonomy" id="2495913"/>
    <lineage>
        <taxon>Bacteria</taxon>
        <taxon>Bacillati</taxon>
        <taxon>Actinomycetota</taxon>
        <taxon>Actinomycetes</taxon>
        <taxon>Mycobacteriales</taxon>
        <taxon>Nocardiaceae</taxon>
        <taxon>Antrihabitans</taxon>
    </lineage>
</organism>
<dbReference type="Proteomes" id="UP000322244">
    <property type="component" value="Unassembled WGS sequence"/>
</dbReference>
<keyword evidence="3" id="KW-0479">Metal-binding</keyword>
<dbReference type="AlphaFoldDB" id="A0A5A7SEW0"/>
<dbReference type="PANTHER" id="PTHR46696:SF6">
    <property type="entry name" value="P450, PUTATIVE (EUROFUNG)-RELATED"/>
    <property type="match status" value="1"/>
</dbReference>
<comment type="similarity">
    <text evidence="1">Belongs to the cytochrome P450 family.</text>
</comment>
<dbReference type="InterPro" id="IPR017972">
    <property type="entry name" value="Cyt_P450_CS"/>
</dbReference>
<evidence type="ECO:0000313" key="8">
    <source>
        <dbReference type="Proteomes" id="UP000322244"/>
    </source>
</evidence>
<dbReference type="GO" id="GO:0020037">
    <property type="term" value="F:heme binding"/>
    <property type="evidence" value="ECO:0007669"/>
    <property type="project" value="InterPro"/>
</dbReference>
<dbReference type="EMBL" id="VLNY01000004">
    <property type="protein sequence ID" value="KAA0023183.1"/>
    <property type="molecule type" value="Genomic_DNA"/>
</dbReference>
<keyword evidence="5" id="KW-0408">Iron</keyword>
<evidence type="ECO:0000256" key="1">
    <source>
        <dbReference type="ARBA" id="ARBA00010617"/>
    </source>
</evidence>
<dbReference type="PROSITE" id="PS00086">
    <property type="entry name" value="CYTOCHROME_P450"/>
    <property type="match status" value="1"/>
</dbReference>
<gene>
    <name evidence="7" type="ORF">FOY51_11205</name>
</gene>
<evidence type="ECO:0000256" key="4">
    <source>
        <dbReference type="ARBA" id="ARBA00023002"/>
    </source>
</evidence>
<name>A0A5A7SEW0_9NOCA</name>
<keyword evidence="8" id="KW-1185">Reference proteome</keyword>
<evidence type="ECO:0000256" key="2">
    <source>
        <dbReference type="ARBA" id="ARBA00022617"/>
    </source>
</evidence>
<dbReference type="PRINTS" id="PR00359">
    <property type="entry name" value="BP450"/>
</dbReference>
<dbReference type="CDD" id="cd00302">
    <property type="entry name" value="cytochrome_P450"/>
    <property type="match status" value="1"/>
</dbReference>
<keyword evidence="2" id="KW-0349">Heme</keyword>
<sequence>MLSAGSLVKPIRKVPLLGWLVADPLLARQIHNDTTHFSIVDDGASGHWWAQMLGDWVYNLFEGKAHVEFRAQTHDLFTPERSRALVDRAVGPMLHRLTADLSAGKTVDIGDFARAYTGRIMVDLVGMGPSRGATDPDTPYLELFDTVEQLANLGKGSWKTTTVSKRMARKGHALSNRISVGVPAAFDSADPATTIGRCREVGLSLDQTIGVTTLLVVAGTATLASTLARMVALLHDTGSQHALLADPSLIPDVVRESLRVTSSMPIVGRGVVEDVTIGGQHLEAGDRVKIMTWTINNEAGGFDLDLGYVADARQLWFGGGKHFCMGAQLTNFELTGVLEALIAPGRPWKVTKRRYRRNVMVPLYDRLDIELV</sequence>
<dbReference type="GO" id="GO:0005506">
    <property type="term" value="F:iron ion binding"/>
    <property type="evidence" value="ECO:0007669"/>
    <property type="project" value="InterPro"/>
</dbReference>
<evidence type="ECO:0000256" key="5">
    <source>
        <dbReference type="ARBA" id="ARBA00023004"/>
    </source>
</evidence>
<dbReference type="PANTHER" id="PTHR46696">
    <property type="entry name" value="P450, PUTATIVE (EUROFUNG)-RELATED"/>
    <property type="match status" value="1"/>
</dbReference>
<dbReference type="InterPro" id="IPR002397">
    <property type="entry name" value="Cyt_P450_B"/>
</dbReference>
<dbReference type="GO" id="GO:0016705">
    <property type="term" value="F:oxidoreductase activity, acting on paired donors, with incorporation or reduction of molecular oxygen"/>
    <property type="evidence" value="ECO:0007669"/>
    <property type="project" value="InterPro"/>
</dbReference>
<evidence type="ECO:0000256" key="3">
    <source>
        <dbReference type="ARBA" id="ARBA00022723"/>
    </source>
</evidence>
<reference evidence="7 8" key="1">
    <citation type="submission" date="2019-07" db="EMBL/GenBank/DDBJ databases">
        <title>Rhodococcus cavernicolus sp. nov., isolated from a cave.</title>
        <authorList>
            <person name="Lee S.D."/>
        </authorList>
    </citation>
    <scope>NUCLEOTIDE SEQUENCE [LARGE SCALE GENOMIC DNA]</scope>
    <source>
        <strain evidence="7 8">C1-24</strain>
    </source>
</reference>
<keyword evidence="4" id="KW-0560">Oxidoreductase</keyword>
<dbReference type="Gene3D" id="1.10.630.10">
    <property type="entry name" value="Cytochrome P450"/>
    <property type="match status" value="1"/>
</dbReference>
<comment type="caution">
    <text evidence="7">The sequence shown here is derived from an EMBL/GenBank/DDBJ whole genome shotgun (WGS) entry which is preliminary data.</text>
</comment>
<dbReference type="InterPro" id="IPR036396">
    <property type="entry name" value="Cyt_P450_sf"/>
</dbReference>
<protein>
    <submittedName>
        <fullName evidence="7">Cytochrome P450</fullName>
    </submittedName>
</protein>
<dbReference type="GO" id="GO:0004497">
    <property type="term" value="F:monooxygenase activity"/>
    <property type="evidence" value="ECO:0007669"/>
    <property type="project" value="UniProtKB-KW"/>
</dbReference>
<accession>A0A5A7SEW0</accession>
<dbReference type="SUPFAM" id="SSF48264">
    <property type="entry name" value="Cytochrome P450"/>
    <property type="match status" value="1"/>
</dbReference>
<evidence type="ECO:0000256" key="6">
    <source>
        <dbReference type="ARBA" id="ARBA00023033"/>
    </source>
</evidence>